<keyword evidence="3" id="KW-0233">DNA recombination</keyword>
<dbReference type="OrthoDB" id="5464621at2"/>
<dbReference type="GO" id="GO:0006310">
    <property type="term" value="P:DNA recombination"/>
    <property type="evidence" value="ECO:0007669"/>
    <property type="project" value="UniProtKB-KW"/>
</dbReference>
<evidence type="ECO:0000259" key="4">
    <source>
        <dbReference type="PROSITE" id="PS51898"/>
    </source>
</evidence>
<dbReference type="SUPFAM" id="SSF56349">
    <property type="entry name" value="DNA breaking-rejoining enzymes"/>
    <property type="match status" value="1"/>
</dbReference>
<evidence type="ECO:0000256" key="2">
    <source>
        <dbReference type="ARBA" id="ARBA00023125"/>
    </source>
</evidence>
<organism evidence="5 6">
    <name type="scientific">Nesterenkonia salmonea</name>
    <dbReference type="NCBI Taxonomy" id="1804987"/>
    <lineage>
        <taxon>Bacteria</taxon>
        <taxon>Bacillati</taxon>
        <taxon>Actinomycetota</taxon>
        <taxon>Actinomycetes</taxon>
        <taxon>Micrococcales</taxon>
        <taxon>Micrococcaceae</taxon>
        <taxon>Nesterenkonia</taxon>
    </lineage>
</organism>
<evidence type="ECO:0000313" key="5">
    <source>
        <dbReference type="EMBL" id="TLP92356.1"/>
    </source>
</evidence>
<evidence type="ECO:0000313" key="6">
    <source>
        <dbReference type="Proteomes" id="UP000310458"/>
    </source>
</evidence>
<dbReference type="Proteomes" id="UP000310458">
    <property type="component" value="Unassembled WGS sequence"/>
</dbReference>
<reference evidence="5 6" key="1">
    <citation type="submission" date="2019-05" db="EMBL/GenBank/DDBJ databases">
        <title>Nesterenkonia sp. GY074 isolated from the Southern Atlantic Ocean.</title>
        <authorList>
            <person name="Zhang G."/>
        </authorList>
    </citation>
    <scope>NUCLEOTIDE SEQUENCE [LARGE SCALE GENOMIC DNA]</scope>
    <source>
        <strain evidence="5 6">GY074</strain>
    </source>
</reference>
<dbReference type="InterPro" id="IPR002104">
    <property type="entry name" value="Integrase_catalytic"/>
</dbReference>
<feature type="domain" description="Tyr recombinase" evidence="4">
    <location>
        <begin position="105"/>
        <end position="302"/>
    </location>
</feature>
<dbReference type="PROSITE" id="PS51898">
    <property type="entry name" value="TYR_RECOMBINASE"/>
    <property type="match status" value="1"/>
</dbReference>
<dbReference type="PANTHER" id="PTHR30349">
    <property type="entry name" value="PHAGE INTEGRASE-RELATED"/>
    <property type="match status" value="1"/>
</dbReference>
<dbReference type="InterPro" id="IPR013762">
    <property type="entry name" value="Integrase-like_cat_sf"/>
</dbReference>
<dbReference type="Gene3D" id="1.10.443.10">
    <property type="entry name" value="Intergrase catalytic core"/>
    <property type="match status" value="1"/>
</dbReference>
<comment type="similarity">
    <text evidence="1">Belongs to the 'phage' integrase family.</text>
</comment>
<dbReference type="EMBL" id="VAVZ01000067">
    <property type="protein sequence ID" value="TLP92356.1"/>
    <property type="molecule type" value="Genomic_DNA"/>
</dbReference>
<accession>A0A5R9B6V9</accession>
<name>A0A5R9B6V9_9MICC</name>
<dbReference type="InterPro" id="IPR050090">
    <property type="entry name" value="Tyrosine_recombinase_XerCD"/>
</dbReference>
<dbReference type="Pfam" id="PF00589">
    <property type="entry name" value="Phage_integrase"/>
    <property type="match status" value="1"/>
</dbReference>
<proteinExistence type="inferred from homology"/>
<dbReference type="GO" id="GO:0015074">
    <property type="term" value="P:DNA integration"/>
    <property type="evidence" value="ECO:0007669"/>
    <property type="project" value="InterPro"/>
</dbReference>
<sequence>MSVHRFTSAFATDLEDYLGFKEQMGFYGRSRIVYLQRFDAYCTSHRLRVFNRATVEGWVFSELGRSATSRSWMSYIRDFGRWMRTHRHPYAYVLSDQWKAGFTRTRPYLLTSEEIEKFFTAAARVKAASPWAWQAVAFFSLMHCCGLRTGEARLLLASEVDLDQRCLDIIDSKARRSRRLPITDEVATVLAVCDQASRSRFGPREPFFISSTGAPVCPASVGVIFNRIWDQAGLRRPTGGRQPQPYAFRHHFAYANLERWMKDGADITAMLPYLARYMGHATFDSTYYYIHTSPDFMDSYADVVAESHALLPEVGFK</sequence>
<evidence type="ECO:0000256" key="1">
    <source>
        <dbReference type="ARBA" id="ARBA00008857"/>
    </source>
</evidence>
<keyword evidence="6" id="KW-1185">Reference proteome</keyword>
<dbReference type="AlphaFoldDB" id="A0A5R9B6V9"/>
<dbReference type="PANTHER" id="PTHR30349:SF41">
    <property type="entry name" value="INTEGRASE_RECOMBINASE PROTEIN MJ0367-RELATED"/>
    <property type="match status" value="1"/>
</dbReference>
<protein>
    <submittedName>
        <fullName evidence="5">Integrase</fullName>
    </submittedName>
</protein>
<dbReference type="RefSeq" id="WP_138254312.1">
    <property type="nucleotide sequence ID" value="NZ_VAVZ01000067.1"/>
</dbReference>
<keyword evidence="2" id="KW-0238">DNA-binding</keyword>
<comment type="caution">
    <text evidence="5">The sequence shown here is derived from an EMBL/GenBank/DDBJ whole genome shotgun (WGS) entry which is preliminary data.</text>
</comment>
<dbReference type="InterPro" id="IPR011010">
    <property type="entry name" value="DNA_brk_join_enz"/>
</dbReference>
<gene>
    <name evidence="5" type="ORF">FEF26_14820</name>
</gene>
<dbReference type="GO" id="GO:0003677">
    <property type="term" value="F:DNA binding"/>
    <property type="evidence" value="ECO:0007669"/>
    <property type="project" value="UniProtKB-KW"/>
</dbReference>
<evidence type="ECO:0000256" key="3">
    <source>
        <dbReference type="ARBA" id="ARBA00023172"/>
    </source>
</evidence>